<gene>
    <name evidence="1" type="ORF">B0H17DRAFT_1135708</name>
</gene>
<dbReference type="AlphaFoldDB" id="A0AAD7DCQ2"/>
<proteinExistence type="predicted"/>
<sequence>MWTEVSHEKLGTEYEGLLHEFAELKESYGYESKGATLSKKGQPAAVSEWIKDKCRRSKSLIAIADVDMFEKDWWGWWTGLQLTWRAVGEDGRPAWGGEMVGGWDGLVCLGQKGMVSVVATLYWWGYAEREKGAKEMLDVWRAVVVDVRWVLGGLKMAAKSRV</sequence>
<reference evidence="1" key="1">
    <citation type="submission" date="2023-03" db="EMBL/GenBank/DDBJ databases">
        <title>Massive genome expansion in bonnet fungi (Mycena s.s.) driven by repeated elements and novel gene families across ecological guilds.</title>
        <authorList>
            <consortium name="Lawrence Berkeley National Laboratory"/>
            <person name="Harder C.B."/>
            <person name="Miyauchi S."/>
            <person name="Viragh M."/>
            <person name="Kuo A."/>
            <person name="Thoen E."/>
            <person name="Andreopoulos B."/>
            <person name="Lu D."/>
            <person name="Skrede I."/>
            <person name="Drula E."/>
            <person name="Henrissat B."/>
            <person name="Morin E."/>
            <person name="Kohler A."/>
            <person name="Barry K."/>
            <person name="LaButti K."/>
            <person name="Morin E."/>
            <person name="Salamov A."/>
            <person name="Lipzen A."/>
            <person name="Mereny Z."/>
            <person name="Hegedus B."/>
            <person name="Baldrian P."/>
            <person name="Stursova M."/>
            <person name="Weitz H."/>
            <person name="Taylor A."/>
            <person name="Grigoriev I.V."/>
            <person name="Nagy L.G."/>
            <person name="Martin F."/>
            <person name="Kauserud H."/>
        </authorList>
    </citation>
    <scope>NUCLEOTIDE SEQUENCE</scope>
    <source>
        <strain evidence="1">CBHHK067</strain>
    </source>
</reference>
<dbReference type="Proteomes" id="UP001221757">
    <property type="component" value="Unassembled WGS sequence"/>
</dbReference>
<organism evidence="1 2">
    <name type="scientific">Mycena rosella</name>
    <name type="common">Pink bonnet</name>
    <name type="synonym">Agaricus rosellus</name>
    <dbReference type="NCBI Taxonomy" id="1033263"/>
    <lineage>
        <taxon>Eukaryota</taxon>
        <taxon>Fungi</taxon>
        <taxon>Dikarya</taxon>
        <taxon>Basidiomycota</taxon>
        <taxon>Agaricomycotina</taxon>
        <taxon>Agaricomycetes</taxon>
        <taxon>Agaricomycetidae</taxon>
        <taxon>Agaricales</taxon>
        <taxon>Marasmiineae</taxon>
        <taxon>Mycenaceae</taxon>
        <taxon>Mycena</taxon>
    </lineage>
</organism>
<protein>
    <submittedName>
        <fullName evidence="1">Uncharacterized protein</fullName>
    </submittedName>
</protein>
<evidence type="ECO:0000313" key="2">
    <source>
        <dbReference type="Proteomes" id="UP001221757"/>
    </source>
</evidence>
<name>A0AAD7DCQ2_MYCRO</name>
<keyword evidence="2" id="KW-1185">Reference proteome</keyword>
<dbReference type="EMBL" id="JARKIE010000080">
    <property type="protein sequence ID" value="KAJ7688252.1"/>
    <property type="molecule type" value="Genomic_DNA"/>
</dbReference>
<evidence type="ECO:0000313" key="1">
    <source>
        <dbReference type="EMBL" id="KAJ7688252.1"/>
    </source>
</evidence>
<accession>A0AAD7DCQ2</accession>
<comment type="caution">
    <text evidence="1">The sequence shown here is derived from an EMBL/GenBank/DDBJ whole genome shotgun (WGS) entry which is preliminary data.</text>
</comment>